<gene>
    <name evidence="8" type="primary">tyrS</name>
    <name evidence="11" type="ORF">M8044_000368</name>
</gene>
<evidence type="ECO:0000256" key="9">
    <source>
        <dbReference type="PROSITE-ProRule" id="PRU00182"/>
    </source>
</evidence>
<evidence type="ECO:0000256" key="3">
    <source>
        <dbReference type="ARBA" id="ARBA00022840"/>
    </source>
</evidence>
<accession>A0ABT5LAK6</accession>
<dbReference type="InterPro" id="IPR014729">
    <property type="entry name" value="Rossmann-like_a/b/a_fold"/>
</dbReference>
<keyword evidence="8" id="KW-0963">Cytoplasm</keyword>
<dbReference type="InterPro" id="IPR036986">
    <property type="entry name" value="S4_RNA-bd_sf"/>
</dbReference>
<evidence type="ECO:0000313" key="12">
    <source>
        <dbReference type="Proteomes" id="UP001221763"/>
    </source>
</evidence>
<feature type="domain" description="RNA-binding S4" evidence="10">
    <location>
        <begin position="355"/>
        <end position="415"/>
    </location>
</feature>
<comment type="function">
    <text evidence="8">Catalyzes the attachment of tyrosine to tRNA(Tyr) in a two-step reaction: tyrosine is first activated by ATP to form Tyr-AMP and then transferred to the acceptor end of tRNA(Tyr).</text>
</comment>
<dbReference type="CDD" id="cd00165">
    <property type="entry name" value="S4"/>
    <property type="match status" value="1"/>
</dbReference>
<feature type="short sequence motif" description="'KMSKS' region" evidence="8">
    <location>
        <begin position="233"/>
        <end position="237"/>
    </location>
</feature>
<organism evidence="11 12">
    <name type="scientific">Columbia Basin potato purple top phytoplasma</name>
    <dbReference type="NCBI Taxonomy" id="307134"/>
    <lineage>
        <taxon>Bacteria</taxon>
        <taxon>Bacillati</taxon>
        <taxon>Mycoplasmatota</taxon>
        <taxon>Mollicutes</taxon>
        <taxon>Acholeplasmatales</taxon>
        <taxon>Acholeplasmataceae</taxon>
        <taxon>Candidatus Phytoplasma</taxon>
        <taxon>16SrVI (Clover proliferation group)</taxon>
    </lineage>
</organism>
<dbReference type="InterPro" id="IPR054608">
    <property type="entry name" value="SYY-like_C"/>
</dbReference>
<evidence type="ECO:0000256" key="1">
    <source>
        <dbReference type="ARBA" id="ARBA00022598"/>
    </source>
</evidence>
<feature type="binding site" evidence="8">
    <location>
        <position position="236"/>
    </location>
    <ligand>
        <name>ATP</name>
        <dbReference type="ChEBI" id="CHEBI:30616"/>
    </ligand>
</feature>
<comment type="catalytic activity">
    <reaction evidence="7 8">
        <text>tRNA(Tyr) + L-tyrosine + ATP = L-tyrosyl-tRNA(Tyr) + AMP + diphosphate + H(+)</text>
        <dbReference type="Rhea" id="RHEA:10220"/>
        <dbReference type="Rhea" id="RHEA-COMP:9706"/>
        <dbReference type="Rhea" id="RHEA-COMP:9707"/>
        <dbReference type="ChEBI" id="CHEBI:15378"/>
        <dbReference type="ChEBI" id="CHEBI:30616"/>
        <dbReference type="ChEBI" id="CHEBI:33019"/>
        <dbReference type="ChEBI" id="CHEBI:58315"/>
        <dbReference type="ChEBI" id="CHEBI:78442"/>
        <dbReference type="ChEBI" id="CHEBI:78536"/>
        <dbReference type="ChEBI" id="CHEBI:456215"/>
        <dbReference type="EC" id="6.1.1.1"/>
    </reaction>
</comment>
<comment type="caution">
    <text evidence="8">Lacks conserved residue(s) required for the propagation of feature annotation.</text>
</comment>
<proteinExistence type="inferred from homology"/>
<evidence type="ECO:0000313" key="11">
    <source>
        <dbReference type="EMBL" id="MDC9032146.1"/>
    </source>
</evidence>
<dbReference type="SUPFAM" id="SSF55174">
    <property type="entry name" value="Alpha-L RNA-binding motif"/>
    <property type="match status" value="1"/>
</dbReference>
<reference evidence="11 12" key="1">
    <citation type="journal article" date="2023" name="Plant">
        <title>Draft Genome Sequence Resource of CBPPT1, a 'Candidatus Phytoplasma trifolii'-Related Strain Associated with Potato Purple Top Disease in the Columbia Basin, U.S.A.</title>
        <authorList>
            <person name="Wei W."/>
            <person name="Shao J."/>
            <person name="Bottner-Parker K.D."/>
            <person name="Zhao Y."/>
        </authorList>
    </citation>
    <scope>NUCLEOTIDE SEQUENCE [LARGE SCALE GENOMIC DNA]</scope>
    <source>
        <strain evidence="11 12">CBPPT1</strain>
    </source>
</reference>
<dbReference type="PROSITE" id="PS50889">
    <property type="entry name" value="S4"/>
    <property type="match status" value="1"/>
</dbReference>
<evidence type="ECO:0000256" key="8">
    <source>
        <dbReference type="HAMAP-Rule" id="MF_02006"/>
    </source>
</evidence>
<keyword evidence="1 8" id="KW-0436">Ligase</keyword>
<keyword evidence="4 9" id="KW-0694">RNA-binding</keyword>
<dbReference type="Gene3D" id="3.40.50.620">
    <property type="entry name" value="HUPs"/>
    <property type="match status" value="1"/>
</dbReference>
<sequence>MFLFQELKWRNLIKDFSDEKQIELLLNQDKIRFYVGFDLTANSLTIGHLVQIITILLLQKKGHIPFILIGRATSLIGDPKETEERCLLKHEDIQKSLIEIKSQFTKIFLKNKVTFVDNYDWISKINLIDFLRDYGKHFNVNYMISKDKIAKRLDKGISYTEFSYMILQALDFYYLYKNHNIILQLGGSDQWGNITSGLELIRKKLNIKTNNKHEQQKPLGMSLSLLLDSKGFKIGKSEKNAVWLDEKSTTPYQIYQFFFNVDDHNVINYLKMLTLLEVEQILELENQVKIYPHKRLAQQELAKQVVSFVHGQEKFEECYRVNNILFRSELNNIKKEDFILLKKNLATLNVNEKISLVDALVQIQIADSKKQAKRLILSKAIKINNKSIQEIDYILTPDKCLFFKYILLTKKDKFHALIIFSLNN</sequence>
<keyword evidence="3 8" id="KW-0067">ATP-binding</keyword>
<dbReference type="PANTHER" id="PTHR11766:SF0">
    <property type="entry name" value="TYROSINE--TRNA LIGASE, MITOCHONDRIAL"/>
    <property type="match status" value="1"/>
</dbReference>
<dbReference type="PANTHER" id="PTHR11766">
    <property type="entry name" value="TYROSYL-TRNA SYNTHETASE"/>
    <property type="match status" value="1"/>
</dbReference>
<dbReference type="InterPro" id="IPR024107">
    <property type="entry name" value="Tyr-tRNA-ligase_bac_1"/>
</dbReference>
<feature type="binding site" evidence="8">
    <location>
        <position position="34"/>
    </location>
    <ligand>
        <name>L-tyrosine</name>
        <dbReference type="ChEBI" id="CHEBI:58315"/>
    </ligand>
</feature>
<dbReference type="GO" id="GO:0016874">
    <property type="term" value="F:ligase activity"/>
    <property type="evidence" value="ECO:0007669"/>
    <property type="project" value="UniProtKB-KW"/>
</dbReference>
<evidence type="ECO:0000259" key="10">
    <source>
        <dbReference type="SMART" id="SM00363"/>
    </source>
</evidence>
<dbReference type="NCBIfam" id="TIGR00234">
    <property type="entry name" value="tyrS"/>
    <property type="match status" value="1"/>
</dbReference>
<evidence type="ECO:0000256" key="5">
    <source>
        <dbReference type="ARBA" id="ARBA00022917"/>
    </source>
</evidence>
<dbReference type="Gene3D" id="1.10.240.10">
    <property type="entry name" value="Tyrosyl-Transfer RNA Synthetase"/>
    <property type="match status" value="1"/>
</dbReference>
<evidence type="ECO:0000256" key="6">
    <source>
        <dbReference type="ARBA" id="ARBA00023146"/>
    </source>
</evidence>
<dbReference type="Pfam" id="PF00579">
    <property type="entry name" value="tRNA-synt_1b"/>
    <property type="match status" value="1"/>
</dbReference>
<name>A0ABT5LAK6_9MOLU</name>
<keyword evidence="5 8" id="KW-0648">Protein biosynthesis</keyword>
<dbReference type="CDD" id="cd00805">
    <property type="entry name" value="TyrRS_core"/>
    <property type="match status" value="1"/>
</dbReference>
<feature type="binding site" evidence="8">
    <location>
        <position position="164"/>
    </location>
    <ligand>
        <name>L-tyrosine</name>
        <dbReference type="ChEBI" id="CHEBI:58315"/>
    </ligand>
</feature>
<dbReference type="Gene3D" id="3.10.290.10">
    <property type="entry name" value="RNA-binding S4 domain"/>
    <property type="match status" value="1"/>
</dbReference>
<evidence type="ECO:0000256" key="2">
    <source>
        <dbReference type="ARBA" id="ARBA00022741"/>
    </source>
</evidence>
<evidence type="ECO:0000256" key="7">
    <source>
        <dbReference type="ARBA" id="ARBA00048248"/>
    </source>
</evidence>
<dbReference type="EMBL" id="JANHJP010000006">
    <property type="protein sequence ID" value="MDC9032146.1"/>
    <property type="molecule type" value="Genomic_DNA"/>
</dbReference>
<protein>
    <recommendedName>
        <fullName evidence="8">Tyrosine--tRNA ligase</fullName>
        <ecNumber evidence="8">6.1.1.1</ecNumber>
    </recommendedName>
    <alternativeName>
        <fullName evidence="8">Tyrosyl-tRNA synthetase</fullName>
        <shortName evidence="8">TyrRS</shortName>
    </alternativeName>
</protein>
<feature type="binding site" evidence="8">
    <location>
        <position position="168"/>
    </location>
    <ligand>
        <name>L-tyrosine</name>
        <dbReference type="ChEBI" id="CHEBI:58315"/>
    </ligand>
</feature>
<dbReference type="InterPro" id="IPR002307">
    <property type="entry name" value="Tyr-tRNA-ligase"/>
</dbReference>
<dbReference type="EC" id="6.1.1.1" evidence="8"/>
<dbReference type="HAMAP" id="MF_02006">
    <property type="entry name" value="Tyr_tRNA_synth_type1"/>
    <property type="match status" value="1"/>
</dbReference>
<dbReference type="InterPro" id="IPR002305">
    <property type="entry name" value="aa-tRNA-synth_Ic"/>
</dbReference>
<dbReference type="SMART" id="SM00363">
    <property type="entry name" value="S4"/>
    <property type="match status" value="1"/>
</dbReference>
<dbReference type="RefSeq" id="WP_273585354.1">
    <property type="nucleotide sequence ID" value="NZ_JANHJP010000006.1"/>
</dbReference>
<keyword evidence="6 8" id="KW-0030">Aminoacyl-tRNA synthetase</keyword>
<dbReference type="InterPro" id="IPR002942">
    <property type="entry name" value="S4_RNA-bd"/>
</dbReference>
<dbReference type="PRINTS" id="PR01040">
    <property type="entry name" value="TRNASYNTHTYR"/>
</dbReference>
<dbReference type="Proteomes" id="UP001221763">
    <property type="component" value="Unassembled WGS sequence"/>
</dbReference>
<evidence type="ECO:0000256" key="4">
    <source>
        <dbReference type="ARBA" id="ARBA00022884"/>
    </source>
</evidence>
<comment type="caution">
    <text evidence="11">The sequence shown here is derived from an EMBL/GenBank/DDBJ whole genome shotgun (WGS) entry which is preliminary data.</text>
</comment>
<comment type="subcellular location">
    <subcellularLocation>
        <location evidence="8">Cytoplasm</location>
    </subcellularLocation>
</comment>
<dbReference type="SUPFAM" id="SSF52374">
    <property type="entry name" value="Nucleotidylyl transferase"/>
    <property type="match status" value="1"/>
</dbReference>
<keyword evidence="2 8" id="KW-0547">Nucleotide-binding</keyword>
<dbReference type="Pfam" id="PF22421">
    <property type="entry name" value="SYY_C-terminal"/>
    <property type="match status" value="1"/>
</dbReference>
<keyword evidence="12" id="KW-1185">Reference proteome</keyword>
<comment type="similarity">
    <text evidence="8">Belongs to the class-I aminoacyl-tRNA synthetase family. TyrS type 1 subfamily.</text>
</comment>
<dbReference type="InterPro" id="IPR024088">
    <property type="entry name" value="Tyr-tRNA-ligase_bac-type"/>
</dbReference>
<comment type="subunit">
    <text evidence="8">Homodimer.</text>
</comment>